<proteinExistence type="predicted"/>
<dbReference type="Proteomes" id="UP000034816">
    <property type="component" value="Unassembled WGS sequence"/>
</dbReference>
<evidence type="ECO:0000313" key="1">
    <source>
        <dbReference type="EMBL" id="KKP74699.1"/>
    </source>
</evidence>
<dbReference type="AlphaFoldDB" id="A0A0G0BZ97"/>
<sequence>MIVANSSPKADPVPAGTYAARCFSMVHLGTRTENILGVDKELNKVRIGWELPTELKVFKEENGEQPYSVSKEFTLSMHEKANLRKFLESWRGKGFTDDEAKALDITALLGKPCMLSVIHKTTKQGNTYAEISSVSALPKGMTCPDLINPITEFTFTPFDQETFNKLPDWLKDKIKSSKEYREIRDNSKDEDEPPF</sequence>
<reference evidence="1 2" key="1">
    <citation type="journal article" date="2015" name="Nature">
        <title>rRNA introns, odd ribosomes, and small enigmatic genomes across a large radiation of phyla.</title>
        <authorList>
            <person name="Brown C.T."/>
            <person name="Hug L.A."/>
            <person name="Thomas B.C."/>
            <person name="Sharon I."/>
            <person name="Castelle C.J."/>
            <person name="Singh A."/>
            <person name="Wilkins M.J."/>
            <person name="Williams K.H."/>
            <person name="Banfield J.F."/>
        </authorList>
    </citation>
    <scope>NUCLEOTIDE SEQUENCE [LARGE SCALE GENOMIC DNA]</scope>
</reference>
<comment type="caution">
    <text evidence="1">The sequence shown here is derived from an EMBL/GenBank/DDBJ whole genome shotgun (WGS) entry which is preliminary data.</text>
</comment>
<dbReference type="NCBIfam" id="NF046043">
    <property type="entry name" value="rep_init_NGO0469"/>
    <property type="match status" value="1"/>
</dbReference>
<protein>
    <submittedName>
        <fullName evidence="1">Uncharacterized protein</fullName>
    </submittedName>
</protein>
<name>A0A0G0BZ97_9BACT</name>
<dbReference type="InterPro" id="IPR059222">
    <property type="entry name" value="NGO0469-like"/>
</dbReference>
<organism evidence="1 2">
    <name type="scientific">candidate division WS6 bacterium GW2011_GWF1_35_23</name>
    <dbReference type="NCBI Taxonomy" id="1619097"/>
    <lineage>
        <taxon>Bacteria</taxon>
        <taxon>Candidatus Dojkabacteria</taxon>
    </lineage>
</organism>
<gene>
    <name evidence="1" type="ORF">UR73_C0037G0008</name>
</gene>
<dbReference type="EMBL" id="LBQH01000037">
    <property type="protein sequence ID" value="KKP74699.1"/>
    <property type="molecule type" value="Genomic_DNA"/>
</dbReference>
<evidence type="ECO:0000313" key="2">
    <source>
        <dbReference type="Proteomes" id="UP000034816"/>
    </source>
</evidence>
<accession>A0A0G0BZ97</accession>